<dbReference type="InterPro" id="IPR050490">
    <property type="entry name" value="Bact_solute-bd_prot1"/>
</dbReference>
<dbReference type="Pfam" id="PF01547">
    <property type="entry name" value="SBP_bac_1"/>
    <property type="match status" value="1"/>
</dbReference>
<dbReference type="PANTHER" id="PTHR43649:SF27">
    <property type="entry name" value="EXTRACELLULAR SOLUTE-BINDING PROTEIN FAMILY 1"/>
    <property type="match status" value="1"/>
</dbReference>
<name>A0AAW6U9E7_9MOLU</name>
<keyword evidence="2" id="KW-1185">Reference proteome</keyword>
<evidence type="ECO:0000313" key="1">
    <source>
        <dbReference type="EMBL" id="MDI6452763.1"/>
    </source>
</evidence>
<dbReference type="InterPro" id="IPR006059">
    <property type="entry name" value="SBP"/>
</dbReference>
<sequence>MKKGIIFILLTMCIGLYILKLTPPVMANNQDWVFDLGQFRENTYYRTLNRWIETYNKYEDEPLTFSINDQEIYNNHLMFEDGIVSVQRYDQLVYYVQAPHTGLYQLELSFYIDNNFSTSPTVHININDDIPFNEMSGFALDVKWEMESREEHERYNRFGNELLPRTVPVKGWYRQTLSDTNGRFNDSFWFQFNEGINKISIEPVNQNLSFGDMTLHGAKPMVSYQDYFDMVSHHEHVSSILTLEGQSFTSKNDIEIKAGYFKGPNMSPTSYKINILNILDGQSMVRSGMTVDYEFNIETSGLYRINFKYLQRDMVGMSSARRIRINDEVPFQELDTYLFPYVKNWTNHTLGSDDGEFWFYFESGEHTISLEVTTAHLINYIDTLHNVMDQINSLGLAVSQITGNSTDVLIDWDILRYLPTIKEDLLSYADTLDMIYDEINQITPSSSRATGVSTLQIASKQLRRLAQNPNRIPNKISELNVGSGSSYQLIGIAINQMNVQPLHIDQIHLFGNDIELDKAHPNIWQRVIFSVQSFVYSFFDQRYRLTSNPNDDVLEVWIGQSSLYLDIMQNMIDDGFTKETGIPVRLSVLPNTQRIILNNATGTNPDVVLSIDSWEPYAYALRGMLADLRQFDGFAELVQPYHPNNFTPMIFEDGVYGVPETQGVSLMFYRKDILNFLGIEPPDTWDDVLGILPILQSYQMNFYHPLGGEGAYKGFGLTAPFIYQFGGDIYTENGMSTTFNEAKNIEAITFMTDIFNIYNLPQQVPNFFEHFRSGSLPIGVASVDLYLQLKYAAPELAGQWGVLPIPGVYDDTLGEVARWAPTYGKASILFEKSNMKDEGFQLIQWWNKVETQLTLLETVKMVLGERYLFLPANLDALEQSIWDDEVKVQSLLQAQWSRIPAVTPGSYIVERELTNIWNKIVIDQMNPRVAIDQSIPRINRELMRKYEEFGYYKGGVTVREYIVPRNDNIQNWIP</sequence>
<protein>
    <submittedName>
        <fullName evidence="1">Extracellular solute-binding protein</fullName>
    </submittedName>
</protein>
<dbReference type="PANTHER" id="PTHR43649">
    <property type="entry name" value="ARABINOSE-BINDING PROTEIN-RELATED"/>
    <property type="match status" value="1"/>
</dbReference>
<comment type="caution">
    <text evidence="1">The sequence shown here is derived from an EMBL/GenBank/DDBJ whole genome shotgun (WGS) entry which is preliminary data.</text>
</comment>
<gene>
    <name evidence="1" type="ORF">QJ521_04235</name>
</gene>
<dbReference type="RefSeq" id="WP_282839188.1">
    <property type="nucleotide sequence ID" value="NZ_JASCXW010000010.1"/>
</dbReference>
<reference evidence="1" key="1">
    <citation type="submission" date="2023-05" db="EMBL/GenBank/DDBJ databases">
        <title>Mariniplasma microaerophilum sp. nov., a novel anaerobic mollicute isolated from terrestrial mud volcano, Taman Peninsula, Russia.</title>
        <authorList>
            <person name="Khomyakova M.A."/>
            <person name="Merkel A.Y."/>
            <person name="Slobodkin A.I."/>
        </authorList>
    </citation>
    <scope>NUCLEOTIDE SEQUENCE</scope>
    <source>
        <strain evidence="1">M4Ah</strain>
    </source>
</reference>
<evidence type="ECO:0000313" key="2">
    <source>
        <dbReference type="Proteomes" id="UP001431532"/>
    </source>
</evidence>
<accession>A0AAW6U9E7</accession>
<dbReference type="SUPFAM" id="SSF53850">
    <property type="entry name" value="Periplasmic binding protein-like II"/>
    <property type="match status" value="1"/>
</dbReference>
<dbReference type="Gene3D" id="3.40.190.10">
    <property type="entry name" value="Periplasmic binding protein-like II"/>
    <property type="match status" value="1"/>
</dbReference>
<dbReference type="AlphaFoldDB" id="A0AAW6U9E7"/>
<dbReference type="Proteomes" id="UP001431532">
    <property type="component" value="Unassembled WGS sequence"/>
</dbReference>
<dbReference type="EMBL" id="JASCXW010000010">
    <property type="protein sequence ID" value="MDI6452763.1"/>
    <property type="molecule type" value="Genomic_DNA"/>
</dbReference>
<proteinExistence type="predicted"/>
<dbReference type="Gene3D" id="2.60.120.260">
    <property type="entry name" value="Galactose-binding domain-like"/>
    <property type="match status" value="1"/>
</dbReference>
<organism evidence="1 2">
    <name type="scientific">Peloplasma aerotolerans</name>
    <dbReference type="NCBI Taxonomy" id="3044389"/>
    <lineage>
        <taxon>Bacteria</taxon>
        <taxon>Bacillati</taxon>
        <taxon>Mycoplasmatota</taxon>
        <taxon>Mollicutes</taxon>
        <taxon>Acholeplasmatales</taxon>
        <taxon>Acholeplasmataceae</taxon>
        <taxon>Peloplasma</taxon>
    </lineage>
</organism>